<dbReference type="EMBL" id="VUMU01000005">
    <property type="protein sequence ID" value="MST57717.1"/>
    <property type="molecule type" value="Genomic_DNA"/>
</dbReference>
<dbReference type="InterPro" id="IPR020256">
    <property type="entry name" value="Spore_coat_CotJA"/>
</dbReference>
<dbReference type="RefSeq" id="WP_154495860.1">
    <property type="nucleotide sequence ID" value="NZ_VUMU01000005.1"/>
</dbReference>
<comment type="caution">
    <text evidence="1">The sequence shown here is derived from an EMBL/GenBank/DDBJ whole genome shotgun (WGS) entry which is preliminary data.</text>
</comment>
<dbReference type="Proteomes" id="UP000476055">
    <property type="component" value="Unassembled WGS sequence"/>
</dbReference>
<dbReference type="AlphaFoldDB" id="A0A6L5YJ72"/>
<proteinExistence type="predicted"/>
<keyword evidence="2" id="KW-1185">Reference proteome</keyword>
<sequence>MKDYSFEEPFEKYPLAMAYVPWQHFTQMYENLEKGYKAGTIFPELDKPFTGRRCIK</sequence>
<gene>
    <name evidence="1" type="ORF">FYJ59_05595</name>
</gene>
<accession>A0A6L5YJ72</accession>
<evidence type="ECO:0000313" key="2">
    <source>
        <dbReference type="Proteomes" id="UP000476055"/>
    </source>
</evidence>
<protein>
    <submittedName>
        <fullName evidence="1">Spore coat associated protein CotJA</fullName>
    </submittedName>
</protein>
<reference evidence="1 2" key="1">
    <citation type="submission" date="2019-08" db="EMBL/GenBank/DDBJ databases">
        <title>In-depth cultivation of the pig gut microbiome towards novel bacterial diversity and tailored functional studies.</title>
        <authorList>
            <person name="Wylensek D."/>
            <person name="Hitch T.C.A."/>
            <person name="Clavel T."/>
        </authorList>
    </citation>
    <scope>NUCLEOTIDE SEQUENCE [LARGE SCALE GENOMIC DNA]</scope>
    <source>
        <strain evidence="1 2">WCA3-601-WT-6H</strain>
    </source>
</reference>
<dbReference type="Pfam" id="PF11007">
    <property type="entry name" value="CotJA"/>
    <property type="match status" value="1"/>
</dbReference>
<name>A0A6L5YJ72_9FIRM</name>
<evidence type="ECO:0000313" key="1">
    <source>
        <dbReference type="EMBL" id="MST57717.1"/>
    </source>
</evidence>
<organism evidence="1 2">
    <name type="scientific">Waltera intestinalis</name>
    <dbReference type="NCBI Taxonomy" id="2606635"/>
    <lineage>
        <taxon>Bacteria</taxon>
        <taxon>Bacillati</taxon>
        <taxon>Bacillota</taxon>
        <taxon>Clostridia</taxon>
        <taxon>Lachnospirales</taxon>
        <taxon>Lachnospiraceae</taxon>
        <taxon>Waltera</taxon>
    </lineage>
</organism>